<dbReference type="SMART" id="SM00283">
    <property type="entry name" value="MA"/>
    <property type="match status" value="1"/>
</dbReference>
<dbReference type="PROSITE" id="PS50111">
    <property type="entry name" value="CHEMOTAXIS_TRANSDUC_2"/>
    <property type="match status" value="1"/>
</dbReference>
<dbReference type="Proteomes" id="UP000053750">
    <property type="component" value="Unassembled WGS sequence"/>
</dbReference>
<keyword evidence="1 2" id="KW-0807">Transducer</keyword>
<dbReference type="GO" id="GO:0016020">
    <property type="term" value="C:membrane"/>
    <property type="evidence" value="ECO:0007669"/>
    <property type="project" value="InterPro"/>
</dbReference>
<accession>A0A9W5RZ42</accession>
<dbReference type="GO" id="GO:0007165">
    <property type="term" value="P:signal transduction"/>
    <property type="evidence" value="ECO:0007669"/>
    <property type="project" value="UniProtKB-KW"/>
</dbReference>
<dbReference type="RefSeq" id="WP_051588168.1">
    <property type="nucleotide sequence ID" value="NZ_KK082329.1"/>
</dbReference>
<evidence type="ECO:0000256" key="2">
    <source>
        <dbReference type="PROSITE-ProRule" id="PRU00284"/>
    </source>
</evidence>
<dbReference type="InterPro" id="IPR000644">
    <property type="entry name" value="CBS_dom"/>
</dbReference>
<evidence type="ECO:0000313" key="4">
    <source>
        <dbReference type="EMBL" id="EXX84648.1"/>
    </source>
</evidence>
<evidence type="ECO:0000259" key="3">
    <source>
        <dbReference type="PROSITE" id="PS50111"/>
    </source>
</evidence>
<dbReference type="Pfam" id="PF00015">
    <property type="entry name" value="MCPsignal"/>
    <property type="match status" value="1"/>
</dbReference>
<evidence type="ECO:0000313" key="5">
    <source>
        <dbReference type="Proteomes" id="UP000053750"/>
    </source>
</evidence>
<gene>
    <name evidence="4" type="ORF">BG53_10785</name>
</gene>
<dbReference type="SUPFAM" id="SSF54631">
    <property type="entry name" value="CBS-domain pair"/>
    <property type="match status" value="1"/>
</dbReference>
<dbReference type="OrthoDB" id="9816519at2"/>
<dbReference type="SUPFAM" id="SSF58104">
    <property type="entry name" value="Methyl-accepting chemotaxis protein (MCP) signaling domain"/>
    <property type="match status" value="1"/>
</dbReference>
<protein>
    <submittedName>
        <fullName evidence="4">Chemotaxis protein</fullName>
    </submittedName>
</protein>
<comment type="caution">
    <text evidence="4">The sequence shown here is derived from an EMBL/GenBank/DDBJ whole genome shotgun (WGS) entry which is preliminary data.</text>
</comment>
<dbReference type="PANTHER" id="PTHR32089">
    <property type="entry name" value="METHYL-ACCEPTING CHEMOTAXIS PROTEIN MCPB"/>
    <property type="match status" value="1"/>
</dbReference>
<reference evidence="4 5" key="1">
    <citation type="submission" date="2014-02" db="EMBL/GenBank/DDBJ databases">
        <title>Genome sequence of Paenibacillus darwinianus reveals adaptive mechanisms for survival in Antarctic soils.</title>
        <authorList>
            <person name="Dsouza M."/>
            <person name="Taylor M.W."/>
            <person name="Turner S.J."/>
            <person name="Aislabie J."/>
        </authorList>
    </citation>
    <scope>NUCLEOTIDE SEQUENCE [LARGE SCALE GENOMIC DNA]</scope>
    <source>
        <strain evidence="4 5">CE1</strain>
    </source>
</reference>
<feature type="domain" description="Methyl-accepting transducer" evidence="3">
    <location>
        <begin position="160"/>
        <end position="376"/>
    </location>
</feature>
<dbReference type="InterPro" id="IPR046342">
    <property type="entry name" value="CBS_dom_sf"/>
</dbReference>
<evidence type="ECO:0000256" key="1">
    <source>
        <dbReference type="ARBA" id="ARBA00023224"/>
    </source>
</evidence>
<name>A0A9W5RZ42_9BACL</name>
<dbReference type="PANTHER" id="PTHR32089:SF118">
    <property type="entry name" value="HEME-BASED AEROTACTIC TRANSDUCER HEMAT"/>
    <property type="match status" value="1"/>
</dbReference>
<dbReference type="Gene3D" id="3.10.580.10">
    <property type="entry name" value="CBS-domain"/>
    <property type="match status" value="1"/>
</dbReference>
<organism evidence="4 5">
    <name type="scientific">Paenibacillus darwinianus</name>
    <dbReference type="NCBI Taxonomy" id="1380763"/>
    <lineage>
        <taxon>Bacteria</taxon>
        <taxon>Bacillati</taxon>
        <taxon>Bacillota</taxon>
        <taxon>Bacilli</taxon>
        <taxon>Bacillales</taxon>
        <taxon>Paenibacillaceae</taxon>
        <taxon>Paenibacillus</taxon>
    </lineage>
</organism>
<keyword evidence="5" id="KW-1185">Reference proteome</keyword>
<dbReference type="EMBL" id="JFHU01000273">
    <property type="protein sequence ID" value="EXX84648.1"/>
    <property type="molecule type" value="Genomic_DNA"/>
</dbReference>
<dbReference type="InterPro" id="IPR004089">
    <property type="entry name" value="MCPsignal_dom"/>
</dbReference>
<dbReference type="AlphaFoldDB" id="A0A9W5RZ42"/>
<dbReference type="Gene3D" id="1.10.287.950">
    <property type="entry name" value="Methyl-accepting chemotaxis protein"/>
    <property type="match status" value="1"/>
</dbReference>
<proteinExistence type="predicted"/>
<sequence>MPMANLFEQSSPVSVPEAEKRAVLRSPLISAAVRTAVTVHPSDSCEHTAKLFEVHADAECLVVCSEGQVPAGLVMRDRFFRNLSTRFGTALYYEKPVDRLMDPHPFVVDESVQPHELLDRALGRDGESFYDCVVVTDCGKLAGVLSVADLFGISRQLQKEATASQVRTILGAERMMKEINEAVAAVRDSGARGEAMSEAMVDLTLKGKNELNGVGLAFSGLAERTSRQESQMAELQKRANGVSQVSGLIRELADQCSLLAVNATIEAARAGEHGRGFAVVADEIRKLASQTKRSAEEITSTVSAILDAVSTTGELVRAGREDAARSEASVVRAETVFEQLFHAAADNRTSAKEIGVSSAKAFERAEQVKDEIGRLRTDMQSVGVHA</sequence>
<dbReference type="Pfam" id="PF00571">
    <property type="entry name" value="CBS"/>
    <property type="match status" value="1"/>
</dbReference>